<dbReference type="AlphaFoldDB" id="A0A2S7YIE5"/>
<organism evidence="2 3">
    <name type="scientific">Beauveria bassiana</name>
    <name type="common">White muscardine disease fungus</name>
    <name type="synonym">Tritirachium shiotae</name>
    <dbReference type="NCBI Taxonomy" id="176275"/>
    <lineage>
        <taxon>Eukaryota</taxon>
        <taxon>Fungi</taxon>
        <taxon>Dikarya</taxon>
        <taxon>Ascomycota</taxon>
        <taxon>Pezizomycotina</taxon>
        <taxon>Sordariomycetes</taxon>
        <taxon>Hypocreomycetidae</taxon>
        <taxon>Hypocreales</taxon>
        <taxon>Cordycipitaceae</taxon>
        <taxon>Beauveria</taxon>
    </lineage>
</organism>
<feature type="signal peptide" evidence="1">
    <location>
        <begin position="1"/>
        <end position="18"/>
    </location>
</feature>
<reference evidence="2 3" key="1">
    <citation type="submission" date="2016-07" db="EMBL/GenBank/DDBJ databases">
        <title>Comparative genomics of the entomopathogenic fungus Beauveria bassiana.</title>
        <authorList>
            <person name="Valero Jimenez C.A."/>
            <person name="Zwaan B.J."/>
            <person name="Van Kan J.A."/>
            <person name="Takken W."/>
            <person name="Debets A.J."/>
            <person name="Schoustra S.E."/>
            <person name="Koenraadt C.J."/>
        </authorList>
    </citation>
    <scope>NUCLEOTIDE SEQUENCE [LARGE SCALE GENOMIC DNA]</scope>
    <source>
        <strain evidence="2 3">ARSEF 8028</strain>
    </source>
</reference>
<dbReference type="Proteomes" id="UP000237441">
    <property type="component" value="Unassembled WGS sequence"/>
</dbReference>
<evidence type="ECO:0000313" key="2">
    <source>
        <dbReference type="EMBL" id="PQK15753.1"/>
    </source>
</evidence>
<protein>
    <submittedName>
        <fullName evidence="2">Uncharacterized protein</fullName>
    </submittedName>
</protein>
<gene>
    <name evidence="2" type="ORF">BB8028_0006g00750</name>
</gene>
<keyword evidence="1" id="KW-0732">Signal</keyword>
<dbReference type="EMBL" id="JRHA01000006">
    <property type="protein sequence ID" value="PQK15753.1"/>
    <property type="molecule type" value="Genomic_DNA"/>
</dbReference>
<evidence type="ECO:0000313" key="3">
    <source>
        <dbReference type="Proteomes" id="UP000237441"/>
    </source>
</evidence>
<sequence>MKLSAIFVAAMLSGMAAAAFDDKGCAEDVKDQCGSCTTCRNETGESLKACHRQYNDCVRSLADYYGASLSQCTLGGNLCHPE</sequence>
<evidence type="ECO:0000256" key="1">
    <source>
        <dbReference type="SAM" id="SignalP"/>
    </source>
</evidence>
<feature type="chain" id="PRO_5015516065" evidence="1">
    <location>
        <begin position="19"/>
        <end position="82"/>
    </location>
</feature>
<accession>A0A2S7YIE5</accession>
<comment type="caution">
    <text evidence="2">The sequence shown here is derived from an EMBL/GenBank/DDBJ whole genome shotgun (WGS) entry which is preliminary data.</text>
</comment>
<name>A0A2S7YIE5_BEABA</name>
<proteinExistence type="predicted"/>